<dbReference type="GO" id="GO:0043190">
    <property type="term" value="C:ATP-binding cassette (ABC) transporter complex"/>
    <property type="evidence" value="ECO:0007669"/>
    <property type="project" value="InterPro"/>
</dbReference>
<dbReference type="SUPFAM" id="SSF53850">
    <property type="entry name" value="Periplasmic binding protein-like II"/>
    <property type="match status" value="1"/>
</dbReference>
<reference evidence="5" key="1">
    <citation type="submission" date="2024-01" db="EMBL/GenBank/DDBJ databases">
        <title>Bank of Algae and Cyanobacteria of the Azores (BACA) strain genomes.</title>
        <authorList>
            <person name="Luz R."/>
            <person name="Cordeiro R."/>
            <person name="Fonseca A."/>
            <person name="Goncalves V."/>
        </authorList>
    </citation>
    <scope>NUCLEOTIDE SEQUENCE</scope>
    <source>
        <strain evidence="5">BACA0141</strain>
    </source>
</reference>
<proteinExistence type="inferred from homology"/>
<dbReference type="CDD" id="cd08493">
    <property type="entry name" value="PBP2_DppA_like"/>
    <property type="match status" value="1"/>
</dbReference>
<evidence type="ECO:0000256" key="1">
    <source>
        <dbReference type="ARBA" id="ARBA00005695"/>
    </source>
</evidence>
<comment type="caution">
    <text evidence="5">The sequence shown here is derived from an EMBL/GenBank/DDBJ whole genome shotgun (WGS) entry which is preliminary data.</text>
</comment>
<comment type="similarity">
    <text evidence="1">Belongs to the bacterial solute-binding protein 5 family.</text>
</comment>
<keyword evidence="2" id="KW-0813">Transport</keyword>
<dbReference type="Pfam" id="PF00496">
    <property type="entry name" value="SBP_bac_5"/>
    <property type="match status" value="1"/>
</dbReference>
<dbReference type="RefSeq" id="WP_330485400.1">
    <property type="nucleotide sequence ID" value="NZ_JAZBJZ010000103.1"/>
</dbReference>
<gene>
    <name evidence="5" type="ORF">V2H45_19650</name>
</gene>
<accession>A0AAW9Q4X9</accession>
<dbReference type="InterPro" id="IPR039424">
    <property type="entry name" value="SBP_5"/>
</dbReference>
<dbReference type="Gene3D" id="3.10.105.10">
    <property type="entry name" value="Dipeptide-binding Protein, Domain 3"/>
    <property type="match status" value="1"/>
</dbReference>
<dbReference type="EMBL" id="JAZBJZ010000103">
    <property type="protein sequence ID" value="MEE3718964.1"/>
    <property type="molecule type" value="Genomic_DNA"/>
</dbReference>
<dbReference type="GO" id="GO:0015833">
    <property type="term" value="P:peptide transport"/>
    <property type="evidence" value="ECO:0007669"/>
    <property type="project" value="TreeGrafter"/>
</dbReference>
<keyword evidence="3" id="KW-0732">Signal</keyword>
<dbReference type="InterPro" id="IPR000914">
    <property type="entry name" value="SBP_5_dom"/>
</dbReference>
<sequence>MGLLENWLRNWLVNWLRNWQERKWRLGFWCVAVVCGLIVANCQPTNQYTNPSRGDSSNGNTANAGVLVYGSGGQPVNLEPGNFIDGNSAIAQQQIYDRLIAFKDGTVELEPSLAESWTGSEDGKVWLFKLRQGVKFHDGSDFDAAAVKFNVERWWDPQHPQGFRNAGKNYEIWKELFGGFKGEPESLLREVEAVDRNTVKFTLNQAFAAFPTAIASNYFGIASPKAIQQMGASYGVASNSDANSIAVGTGAFRLKEWRTGDRIAFVKNPNYWQKDLPKSEQMVMRFVIDPAARLAQLRATQLDFTVDLAPDQRAEIVSDPNLDAVARPSFNVGYLALNPSYQPLSNPKVRMAIAQAINRKAIVKAFWGDLGISDSHFLPPSLAWAQSSTLGDYEYNPQKAKQLLAEAGYANGFELELWYMPVSRPYFPTPKPIAEAFAADLSAVGIRVSLKTKDWAAYLNDRNKAPGFQSYMMGWTADYGDPDNFYYPHFAANSTKDLGGWKQERLIQLLDRGRAIADIKERAQVYAEVDEILYREVVRIPIVHSQPLLAKRKALTGWIPSPLGVESFATVAK</sequence>
<dbReference type="GO" id="GO:0042597">
    <property type="term" value="C:periplasmic space"/>
    <property type="evidence" value="ECO:0007669"/>
    <property type="project" value="UniProtKB-ARBA"/>
</dbReference>
<dbReference type="AlphaFoldDB" id="A0AAW9Q4X9"/>
<keyword evidence="6" id="KW-1185">Reference proteome</keyword>
<dbReference type="PANTHER" id="PTHR30290:SF9">
    <property type="entry name" value="OLIGOPEPTIDE-BINDING PROTEIN APPA"/>
    <property type="match status" value="1"/>
</dbReference>
<protein>
    <submittedName>
        <fullName evidence="5">ABC transporter substrate-binding protein</fullName>
    </submittedName>
</protein>
<evidence type="ECO:0000313" key="6">
    <source>
        <dbReference type="Proteomes" id="UP001333818"/>
    </source>
</evidence>
<evidence type="ECO:0000259" key="4">
    <source>
        <dbReference type="Pfam" id="PF00496"/>
    </source>
</evidence>
<feature type="domain" description="Solute-binding protein family 5" evidence="4">
    <location>
        <begin position="108"/>
        <end position="494"/>
    </location>
</feature>
<name>A0AAW9Q4X9_9CYAN</name>
<evidence type="ECO:0000256" key="3">
    <source>
        <dbReference type="ARBA" id="ARBA00022729"/>
    </source>
</evidence>
<dbReference type="PANTHER" id="PTHR30290">
    <property type="entry name" value="PERIPLASMIC BINDING COMPONENT OF ABC TRANSPORTER"/>
    <property type="match status" value="1"/>
</dbReference>
<dbReference type="Gene3D" id="3.40.190.10">
    <property type="entry name" value="Periplasmic binding protein-like II"/>
    <property type="match status" value="1"/>
</dbReference>
<dbReference type="GO" id="GO:1904680">
    <property type="term" value="F:peptide transmembrane transporter activity"/>
    <property type="evidence" value="ECO:0007669"/>
    <property type="project" value="TreeGrafter"/>
</dbReference>
<organism evidence="5 6">
    <name type="scientific">Tumidithrix elongata BACA0141</name>
    <dbReference type="NCBI Taxonomy" id="2716417"/>
    <lineage>
        <taxon>Bacteria</taxon>
        <taxon>Bacillati</taxon>
        <taxon>Cyanobacteriota</taxon>
        <taxon>Cyanophyceae</taxon>
        <taxon>Pseudanabaenales</taxon>
        <taxon>Pseudanabaenaceae</taxon>
        <taxon>Tumidithrix</taxon>
        <taxon>Tumidithrix elongata</taxon>
    </lineage>
</organism>
<dbReference type="PIRSF" id="PIRSF002741">
    <property type="entry name" value="MppA"/>
    <property type="match status" value="1"/>
</dbReference>
<dbReference type="InterPro" id="IPR030678">
    <property type="entry name" value="Peptide/Ni-bd"/>
</dbReference>
<dbReference type="Gene3D" id="3.90.76.10">
    <property type="entry name" value="Dipeptide-binding Protein, Domain 1"/>
    <property type="match status" value="1"/>
</dbReference>
<evidence type="ECO:0000256" key="2">
    <source>
        <dbReference type="ARBA" id="ARBA00022448"/>
    </source>
</evidence>
<evidence type="ECO:0000313" key="5">
    <source>
        <dbReference type="EMBL" id="MEE3718964.1"/>
    </source>
</evidence>
<dbReference type="Proteomes" id="UP001333818">
    <property type="component" value="Unassembled WGS sequence"/>
</dbReference>